<accession>A0ABZ0J1U3</accession>
<dbReference type="Gene3D" id="3.30.450.30">
    <property type="entry name" value="Dynein light chain 2a, cytoplasmic"/>
    <property type="match status" value="1"/>
</dbReference>
<dbReference type="Pfam" id="PF03259">
    <property type="entry name" value="Robl_LC7"/>
    <property type="match status" value="1"/>
</dbReference>
<reference evidence="2 3" key="1">
    <citation type="submission" date="2023-03" db="EMBL/GenBank/DDBJ databases">
        <title>Diaphorobacter basophil sp. nov., isolated from a sewage-treatment plant.</title>
        <authorList>
            <person name="Yang K."/>
        </authorList>
    </citation>
    <scope>NUCLEOTIDE SEQUENCE [LARGE SCALE GENOMIC DNA]</scope>
    <source>
        <strain evidence="2 3">Y-1</strain>
    </source>
</reference>
<evidence type="ECO:0000259" key="1">
    <source>
        <dbReference type="Pfam" id="PF03259"/>
    </source>
</evidence>
<dbReference type="InterPro" id="IPR004942">
    <property type="entry name" value="Roadblock/LAMTOR2_dom"/>
</dbReference>
<feature type="domain" description="Roadblock/LAMTOR2" evidence="1">
    <location>
        <begin position="14"/>
        <end position="92"/>
    </location>
</feature>
<dbReference type="Proteomes" id="UP001303211">
    <property type="component" value="Chromosome"/>
</dbReference>
<dbReference type="RefSeq" id="WP_317701627.1">
    <property type="nucleotide sequence ID" value="NZ_CP136921.1"/>
</dbReference>
<sequence length="126" mass="12965">MPLAPGATSIAQREAQDLLDQVEGVNTVVVATVDGFDVASALRTGEAARVAAMASSISAISAVVSQEARLGRNKSVTIDTEAGFAVVHSVYREDAELVIIAIAHGGALLGQVNYRVAQFARTLASA</sequence>
<proteinExistence type="predicted"/>
<organism evidence="2 3">
    <name type="scientific">Diaphorobacter limosus</name>
    <dbReference type="NCBI Taxonomy" id="3036128"/>
    <lineage>
        <taxon>Bacteria</taxon>
        <taxon>Pseudomonadati</taxon>
        <taxon>Pseudomonadota</taxon>
        <taxon>Betaproteobacteria</taxon>
        <taxon>Burkholderiales</taxon>
        <taxon>Comamonadaceae</taxon>
        <taxon>Diaphorobacter</taxon>
    </lineage>
</organism>
<dbReference type="EMBL" id="CP136921">
    <property type="protein sequence ID" value="WOO32161.1"/>
    <property type="molecule type" value="Genomic_DNA"/>
</dbReference>
<dbReference type="SUPFAM" id="SSF103196">
    <property type="entry name" value="Roadblock/LC7 domain"/>
    <property type="match status" value="1"/>
</dbReference>
<evidence type="ECO:0000313" key="3">
    <source>
        <dbReference type="Proteomes" id="UP001303211"/>
    </source>
</evidence>
<gene>
    <name evidence="2" type="ORF">P4826_17495</name>
</gene>
<name>A0ABZ0J1U3_9BURK</name>
<evidence type="ECO:0000313" key="2">
    <source>
        <dbReference type="EMBL" id="WOO32161.1"/>
    </source>
</evidence>
<keyword evidence="3" id="KW-1185">Reference proteome</keyword>
<protein>
    <submittedName>
        <fullName evidence="2">Roadblock/LC7 domain-containing protein</fullName>
    </submittedName>
</protein>